<evidence type="ECO:0000256" key="8">
    <source>
        <dbReference type="ARBA" id="ARBA00022660"/>
    </source>
</evidence>
<evidence type="ECO:0000256" key="13">
    <source>
        <dbReference type="ARBA" id="ARBA00023136"/>
    </source>
</evidence>
<evidence type="ECO:0000256" key="7">
    <source>
        <dbReference type="ARBA" id="ARBA00022553"/>
    </source>
</evidence>
<keyword evidence="9" id="KW-0999">Mitochondrion inner membrane</keyword>
<dbReference type="InterPro" id="IPR045292">
    <property type="entry name" value="Complex1_LYR_NDUFB9_LYRM3"/>
</dbReference>
<evidence type="ECO:0000256" key="5">
    <source>
        <dbReference type="ARBA" id="ARBA00018684"/>
    </source>
</evidence>
<dbReference type="RefSeq" id="XP_014671824.1">
    <property type="nucleotide sequence ID" value="XM_014816338.1"/>
</dbReference>
<protein>
    <recommendedName>
        <fullName evidence="5">NADH dehydrogenase [ubiquinone] 1 beta subcomplex subunit 9</fullName>
    </recommendedName>
    <alternativeName>
        <fullName evidence="14">Complex I-B22</fullName>
    </alternativeName>
    <alternativeName>
        <fullName evidence="15">NADH-ubiquinone oxidoreductase B22 subunit</fullName>
    </alternativeName>
</protein>
<dbReference type="InterPro" id="IPR033034">
    <property type="entry name" value="NDUFB9"/>
</dbReference>
<evidence type="ECO:0000313" key="17">
    <source>
        <dbReference type="Proteomes" id="UP000695022"/>
    </source>
</evidence>
<evidence type="ECO:0000256" key="15">
    <source>
        <dbReference type="ARBA" id="ARBA00032528"/>
    </source>
</evidence>
<evidence type="ECO:0000259" key="16">
    <source>
        <dbReference type="Pfam" id="PF05347"/>
    </source>
</evidence>
<sequence>MAHLQTSFLTHSQKVCRLYKAAARTLESYFIHRHYVRYQITLLRHRFEEKKDVEDLREAKKLLKLGEEELFMKQHPQPRKFALSDGGSAYMRTVVTPDYVLDWWHPDEKAVYPDYFAKREQRKKEYVEYYEKKYGKAPEVEHN</sequence>
<name>A0ABM1EI03_PRICU</name>
<evidence type="ECO:0000256" key="6">
    <source>
        <dbReference type="ARBA" id="ARBA00022448"/>
    </source>
</evidence>
<dbReference type="PANTHER" id="PTHR12868:SF0">
    <property type="entry name" value="NADH DEHYDROGENASE [UBIQUINONE] 1 BETA SUBCOMPLEX SUBUNIT 9"/>
    <property type="match status" value="1"/>
</dbReference>
<comment type="subunit">
    <text evidence="4">Mammalian complex I is composed of 45 different subunits.</text>
</comment>
<dbReference type="Proteomes" id="UP000695022">
    <property type="component" value="Unplaced"/>
</dbReference>
<dbReference type="CDD" id="cd20263">
    <property type="entry name" value="Complex1_LYR_NDUFB9_LYRM3"/>
    <property type="match status" value="1"/>
</dbReference>
<comment type="function">
    <text evidence="1">Accessory subunit of the mitochondrial membrane respiratory chain NADH dehydrogenase (Complex I), that is believed to be not involved in catalysis. Complex I functions in the transfer of electrons from NADH to the respiratory chain. The immediate electron acceptor for the enzyme is believed to be ubiquinone.</text>
</comment>
<comment type="subcellular location">
    <subcellularLocation>
        <location evidence="2">Mitochondrion inner membrane</location>
        <topology evidence="2">Peripheral membrane protein</topology>
        <orientation evidence="2">Matrix side</orientation>
    </subcellularLocation>
</comment>
<evidence type="ECO:0000256" key="9">
    <source>
        <dbReference type="ARBA" id="ARBA00022792"/>
    </source>
</evidence>
<evidence type="ECO:0000256" key="2">
    <source>
        <dbReference type="ARBA" id="ARBA00004443"/>
    </source>
</evidence>
<keyword evidence="10" id="KW-0249">Electron transport</keyword>
<dbReference type="Pfam" id="PF05347">
    <property type="entry name" value="Complex1_LYR"/>
    <property type="match status" value="1"/>
</dbReference>
<dbReference type="GeneID" id="106812454"/>
<keyword evidence="6" id="KW-0813">Transport</keyword>
<feature type="domain" description="Complex 1 LYR protein" evidence="16">
    <location>
        <begin position="13"/>
        <end position="72"/>
    </location>
</feature>
<keyword evidence="17" id="KW-1185">Reference proteome</keyword>
<accession>A0ABM1EI03</accession>
<dbReference type="InterPro" id="IPR008011">
    <property type="entry name" value="Complex1_LYR_dom"/>
</dbReference>
<evidence type="ECO:0000256" key="4">
    <source>
        <dbReference type="ARBA" id="ARBA00011790"/>
    </source>
</evidence>
<reference evidence="18" key="1">
    <citation type="submission" date="2025-08" db="UniProtKB">
        <authorList>
            <consortium name="RefSeq"/>
        </authorList>
    </citation>
    <scope>IDENTIFICATION</scope>
</reference>
<comment type="similarity">
    <text evidence="3">Belongs to the complex I LYR family.</text>
</comment>
<evidence type="ECO:0000256" key="12">
    <source>
        <dbReference type="ARBA" id="ARBA00023128"/>
    </source>
</evidence>
<evidence type="ECO:0000256" key="1">
    <source>
        <dbReference type="ARBA" id="ARBA00002920"/>
    </source>
</evidence>
<keyword evidence="12" id="KW-0496">Mitochondrion</keyword>
<proteinExistence type="inferred from homology"/>
<evidence type="ECO:0000256" key="11">
    <source>
        <dbReference type="ARBA" id="ARBA00022990"/>
    </source>
</evidence>
<evidence type="ECO:0000256" key="10">
    <source>
        <dbReference type="ARBA" id="ARBA00022982"/>
    </source>
</evidence>
<evidence type="ECO:0000313" key="18">
    <source>
        <dbReference type="RefSeq" id="XP_014671824.1"/>
    </source>
</evidence>
<organism evidence="17 18">
    <name type="scientific">Priapulus caudatus</name>
    <name type="common">Priapulid worm</name>
    <dbReference type="NCBI Taxonomy" id="37621"/>
    <lineage>
        <taxon>Eukaryota</taxon>
        <taxon>Metazoa</taxon>
        <taxon>Ecdysozoa</taxon>
        <taxon>Scalidophora</taxon>
        <taxon>Priapulida</taxon>
        <taxon>Priapulimorpha</taxon>
        <taxon>Priapulimorphida</taxon>
        <taxon>Priapulidae</taxon>
        <taxon>Priapulus</taxon>
    </lineage>
</organism>
<keyword evidence="8" id="KW-0679">Respiratory chain</keyword>
<keyword evidence="7" id="KW-0597">Phosphoprotein</keyword>
<evidence type="ECO:0000256" key="14">
    <source>
        <dbReference type="ARBA" id="ARBA00030192"/>
    </source>
</evidence>
<gene>
    <name evidence="18" type="primary">LOC106812454</name>
</gene>
<evidence type="ECO:0000256" key="3">
    <source>
        <dbReference type="ARBA" id="ARBA00009508"/>
    </source>
</evidence>
<dbReference type="PANTHER" id="PTHR12868">
    <property type="entry name" value="NADH-UBIQUINONE OXIDOREDUCTASE B22 SUBUNIT"/>
    <property type="match status" value="1"/>
</dbReference>
<keyword evidence="13" id="KW-0472">Membrane</keyword>
<keyword evidence="11" id="KW-0007">Acetylation</keyword>